<dbReference type="InterPro" id="IPR013094">
    <property type="entry name" value="AB_hydrolase_3"/>
</dbReference>
<dbReference type="GO" id="GO:0016787">
    <property type="term" value="F:hydrolase activity"/>
    <property type="evidence" value="ECO:0007669"/>
    <property type="project" value="UniProtKB-KW"/>
</dbReference>
<dbReference type="InterPro" id="IPR029058">
    <property type="entry name" value="AB_hydrolase_fold"/>
</dbReference>
<evidence type="ECO:0000313" key="4">
    <source>
        <dbReference type="EMBL" id="WUM21300.1"/>
    </source>
</evidence>
<evidence type="ECO:0000256" key="2">
    <source>
        <dbReference type="SAM" id="MobiDB-lite"/>
    </source>
</evidence>
<sequence length="300" mass="32024">MSTPTDPTAVHPDLPRWTRALPANPIGPTSSRLIRAATGVVSLIPDRRVETVAVSETASIRLFGPRTPGTTTPALVWMHGGGYVIGTARQDDAICRTYAERLELLVASVEYRLAPDHPYPAGLEDCYAALTWLARQPTVDPARIVVAGASAGGGLAAALVNLAHDRGEVTPAFQLLVYPMLDDRTVATPPEQAGSHHLWSARSNVYGWSAYLGDADRATAVPARRTDLTGLPPTWIGVGTHDLFHDEDLAYARRLADAGVPVETEVVPGAFHAFDVFAARTAVARAFVDSQIAAVRRVLG</sequence>
<evidence type="ECO:0000313" key="5">
    <source>
        <dbReference type="Proteomes" id="UP001432128"/>
    </source>
</evidence>
<dbReference type="Gene3D" id="3.40.50.1820">
    <property type="entry name" value="alpha/beta hydrolase"/>
    <property type="match status" value="1"/>
</dbReference>
<reference evidence="4 5" key="1">
    <citation type="submission" date="2022-10" db="EMBL/GenBank/DDBJ databases">
        <title>The complete genomes of actinobacterial strains from the NBC collection.</title>
        <authorList>
            <person name="Joergensen T.S."/>
            <person name="Alvarez Arevalo M."/>
            <person name="Sterndorff E.B."/>
            <person name="Faurdal D."/>
            <person name="Vuksanovic O."/>
            <person name="Mourched A.-S."/>
            <person name="Charusanti P."/>
            <person name="Shaw S."/>
            <person name="Blin K."/>
            <person name="Weber T."/>
        </authorList>
    </citation>
    <scope>NUCLEOTIDE SEQUENCE [LARGE SCALE GENOMIC DNA]</scope>
    <source>
        <strain evidence="4 5">NBC_00319</strain>
    </source>
</reference>
<dbReference type="RefSeq" id="WP_328858405.1">
    <property type="nucleotide sequence ID" value="NZ_CP108021.1"/>
</dbReference>
<name>A0AAU4K5D7_9NOCA</name>
<evidence type="ECO:0000259" key="3">
    <source>
        <dbReference type="Pfam" id="PF07859"/>
    </source>
</evidence>
<keyword evidence="1 4" id="KW-0378">Hydrolase</keyword>
<feature type="region of interest" description="Disordered" evidence="2">
    <location>
        <begin position="1"/>
        <end position="23"/>
    </location>
</feature>
<dbReference type="SUPFAM" id="SSF53474">
    <property type="entry name" value="alpha/beta-Hydrolases"/>
    <property type="match status" value="1"/>
</dbReference>
<evidence type="ECO:0000256" key="1">
    <source>
        <dbReference type="ARBA" id="ARBA00022801"/>
    </source>
</evidence>
<gene>
    <name evidence="4" type="ORF">OG579_05750</name>
</gene>
<feature type="domain" description="Alpha/beta hydrolase fold-3" evidence="3">
    <location>
        <begin position="75"/>
        <end position="274"/>
    </location>
</feature>
<dbReference type="EMBL" id="CP108021">
    <property type="protein sequence ID" value="WUM21300.1"/>
    <property type="molecule type" value="Genomic_DNA"/>
</dbReference>
<keyword evidence="5" id="KW-1185">Reference proteome</keyword>
<dbReference type="PANTHER" id="PTHR48081:SF8">
    <property type="entry name" value="ALPHA_BETA HYDROLASE FOLD-3 DOMAIN-CONTAINING PROTEIN-RELATED"/>
    <property type="match status" value="1"/>
</dbReference>
<dbReference type="InterPro" id="IPR050300">
    <property type="entry name" value="GDXG_lipolytic_enzyme"/>
</dbReference>
<dbReference type="Proteomes" id="UP001432128">
    <property type="component" value="Chromosome"/>
</dbReference>
<dbReference type="KEGG" id="whr:OG579_05750"/>
<organism evidence="4 5">
    <name type="scientific">Williamsia herbipolensis</name>
    <dbReference type="NCBI Taxonomy" id="1603258"/>
    <lineage>
        <taxon>Bacteria</taxon>
        <taxon>Bacillati</taxon>
        <taxon>Actinomycetota</taxon>
        <taxon>Actinomycetes</taxon>
        <taxon>Mycobacteriales</taxon>
        <taxon>Nocardiaceae</taxon>
        <taxon>Williamsia</taxon>
    </lineage>
</organism>
<dbReference type="Pfam" id="PF07859">
    <property type="entry name" value="Abhydrolase_3"/>
    <property type="match status" value="1"/>
</dbReference>
<protein>
    <submittedName>
        <fullName evidence="4">Alpha/beta hydrolase</fullName>
    </submittedName>
</protein>
<proteinExistence type="predicted"/>
<accession>A0AAU4K5D7</accession>
<dbReference type="AlphaFoldDB" id="A0AAU4K5D7"/>
<dbReference type="PANTHER" id="PTHR48081">
    <property type="entry name" value="AB HYDROLASE SUPERFAMILY PROTEIN C4A8.06C"/>
    <property type="match status" value="1"/>
</dbReference>